<dbReference type="Proteomes" id="UP000054166">
    <property type="component" value="Unassembled WGS sequence"/>
</dbReference>
<evidence type="ECO:0000256" key="2">
    <source>
        <dbReference type="SAM" id="Phobius"/>
    </source>
</evidence>
<dbReference type="AlphaFoldDB" id="A0A0C3F6R5"/>
<feature type="compositionally biased region" description="Polar residues" evidence="1">
    <location>
        <begin position="15"/>
        <end position="27"/>
    </location>
</feature>
<reference evidence="3 4" key="1">
    <citation type="submission" date="2014-04" db="EMBL/GenBank/DDBJ databases">
        <authorList>
            <consortium name="DOE Joint Genome Institute"/>
            <person name="Kuo A."/>
            <person name="Tarkka M."/>
            <person name="Buscot F."/>
            <person name="Kohler A."/>
            <person name="Nagy L.G."/>
            <person name="Floudas D."/>
            <person name="Copeland A."/>
            <person name="Barry K.W."/>
            <person name="Cichocki N."/>
            <person name="Veneault-Fourrey C."/>
            <person name="LaButti K."/>
            <person name="Lindquist E.A."/>
            <person name="Lipzen A."/>
            <person name="Lundell T."/>
            <person name="Morin E."/>
            <person name="Murat C."/>
            <person name="Sun H."/>
            <person name="Tunlid A."/>
            <person name="Henrissat B."/>
            <person name="Grigoriev I.V."/>
            <person name="Hibbett D.S."/>
            <person name="Martin F."/>
            <person name="Nordberg H.P."/>
            <person name="Cantor M.N."/>
            <person name="Hua S.X."/>
        </authorList>
    </citation>
    <scope>NUCLEOTIDE SEQUENCE [LARGE SCALE GENOMIC DNA]</scope>
    <source>
        <strain evidence="3 4">F 1598</strain>
    </source>
</reference>
<dbReference type="HOGENOM" id="CLU_024338_0_0_1"/>
<proteinExistence type="predicted"/>
<keyword evidence="2" id="KW-0472">Membrane</keyword>
<accession>A0A0C3F6R5</accession>
<feature type="region of interest" description="Disordered" evidence="1">
    <location>
        <begin position="379"/>
        <end position="406"/>
    </location>
</feature>
<evidence type="ECO:0000313" key="4">
    <source>
        <dbReference type="Proteomes" id="UP000054166"/>
    </source>
</evidence>
<gene>
    <name evidence="3" type="ORF">PILCRDRAFT_822501</name>
</gene>
<evidence type="ECO:0000256" key="1">
    <source>
        <dbReference type="SAM" id="MobiDB-lite"/>
    </source>
</evidence>
<evidence type="ECO:0000313" key="3">
    <source>
        <dbReference type="EMBL" id="KIM80370.1"/>
    </source>
</evidence>
<name>A0A0C3F6R5_PILCF</name>
<dbReference type="EMBL" id="KN833004">
    <property type="protein sequence ID" value="KIM80370.1"/>
    <property type="molecule type" value="Genomic_DNA"/>
</dbReference>
<dbReference type="OrthoDB" id="2020419at2759"/>
<keyword evidence="2" id="KW-0812">Transmembrane</keyword>
<sequence length="636" mass="70845">MLRSTRSKRPDSWERASSSDLPTSRSSGLFPLQNHRLSQRGSGLVYMASRYLKRLMLMLVPLVLVVVLYICIPAGRYRTSYFKLRSFKASHNVTMQSMSKSDGRSLPRGKPPMVDRSILDKLALLDQSAEDPEEYRPSSPENKHAWPPAVTRIPEPQLPVTLSNVIHYQFQHEPISTASPAEFDSSICGADACRFILPLRIAEQESKSRLHFLQILELARSLNRIVVLPNVGKSRMGICFRWTFEKYYDVEALQAQLDAGRSRLIDTETFRRWTASRPNKPNGQLVSINSKPLSRIASSDTLFFENGVTVKVEQDQDASSRPNSRCIRAKFPRLGLEAYSPLSIYPSMGLKNKPFGTKIANALLREDVNGISLRESDAAEADSFDVGPVDSRDQEEDQNQDLNYAEHSSEPEVLILDYDLRHPAFATSQISPSLSYSPNLTALAANLIAPLAPGDYLVIHWRMETVPLYNLARCAESLVNTLADLLRRQADVDDATGTHSIKRVWFASDYPHPISRLLPQNANQYQAQKDAGSKSSTFRDIGRQHEEAIEILRRAFDRGGALDGRRITGLAEELVRVRAAAAKDEKMGLGIEGELTEDSGILGILDKIVAIRTGLFVSGGKGCGRARSVALPLVDK</sequence>
<feature type="transmembrane region" description="Helical" evidence="2">
    <location>
        <begin position="55"/>
        <end position="75"/>
    </location>
</feature>
<keyword evidence="2" id="KW-1133">Transmembrane helix</keyword>
<feature type="region of interest" description="Disordered" evidence="1">
    <location>
        <begin position="1"/>
        <end position="27"/>
    </location>
</feature>
<protein>
    <submittedName>
        <fullName evidence="3">Uncharacterized protein</fullName>
    </submittedName>
</protein>
<dbReference type="InParanoid" id="A0A0C3F6R5"/>
<organism evidence="3 4">
    <name type="scientific">Piloderma croceum (strain F 1598)</name>
    <dbReference type="NCBI Taxonomy" id="765440"/>
    <lineage>
        <taxon>Eukaryota</taxon>
        <taxon>Fungi</taxon>
        <taxon>Dikarya</taxon>
        <taxon>Basidiomycota</taxon>
        <taxon>Agaricomycotina</taxon>
        <taxon>Agaricomycetes</taxon>
        <taxon>Agaricomycetidae</taxon>
        <taxon>Atheliales</taxon>
        <taxon>Atheliaceae</taxon>
        <taxon>Piloderma</taxon>
    </lineage>
</organism>
<reference evidence="4" key="2">
    <citation type="submission" date="2015-01" db="EMBL/GenBank/DDBJ databases">
        <title>Evolutionary Origins and Diversification of the Mycorrhizal Mutualists.</title>
        <authorList>
            <consortium name="DOE Joint Genome Institute"/>
            <consortium name="Mycorrhizal Genomics Consortium"/>
            <person name="Kohler A."/>
            <person name="Kuo A."/>
            <person name="Nagy L.G."/>
            <person name="Floudas D."/>
            <person name="Copeland A."/>
            <person name="Barry K.W."/>
            <person name="Cichocki N."/>
            <person name="Veneault-Fourrey C."/>
            <person name="LaButti K."/>
            <person name="Lindquist E.A."/>
            <person name="Lipzen A."/>
            <person name="Lundell T."/>
            <person name="Morin E."/>
            <person name="Murat C."/>
            <person name="Riley R."/>
            <person name="Ohm R."/>
            <person name="Sun H."/>
            <person name="Tunlid A."/>
            <person name="Henrissat B."/>
            <person name="Grigoriev I.V."/>
            <person name="Hibbett D.S."/>
            <person name="Martin F."/>
        </authorList>
    </citation>
    <scope>NUCLEOTIDE SEQUENCE [LARGE SCALE GENOMIC DNA]</scope>
    <source>
        <strain evidence="4">F 1598</strain>
    </source>
</reference>
<keyword evidence="4" id="KW-1185">Reference proteome</keyword>